<accession>E0W3V7</accession>
<evidence type="ECO:0000313" key="3">
    <source>
        <dbReference type="EMBL" id="EEB20313.1"/>
    </source>
</evidence>
<evidence type="ECO:0000256" key="1">
    <source>
        <dbReference type="SAM" id="Coils"/>
    </source>
</evidence>
<dbReference type="EnsemblMetazoa" id="PHUM611540-RA">
    <property type="protein sequence ID" value="PHUM611540-PA"/>
    <property type="gene ID" value="PHUM611540"/>
</dbReference>
<feature type="coiled-coil region" evidence="1">
    <location>
        <begin position="413"/>
        <end position="454"/>
    </location>
</feature>
<dbReference type="AlphaFoldDB" id="E0W3V7"/>
<feature type="coiled-coil region" evidence="1">
    <location>
        <begin position="334"/>
        <end position="368"/>
    </location>
</feature>
<dbReference type="RefSeq" id="XP_002433051.1">
    <property type="nucleotide sequence ID" value="XM_002433006.1"/>
</dbReference>
<keyword evidence="1" id="KW-0175">Coiled coil</keyword>
<proteinExistence type="predicted"/>
<evidence type="ECO:0000256" key="2">
    <source>
        <dbReference type="SAM" id="MobiDB-lite"/>
    </source>
</evidence>
<reference evidence="3" key="2">
    <citation type="submission" date="2007-04" db="EMBL/GenBank/DDBJ databases">
        <title>The genome of the human body louse.</title>
        <authorList>
            <consortium name="The Human Body Louse Genome Consortium"/>
            <person name="Kirkness E."/>
            <person name="Walenz B."/>
            <person name="Hass B."/>
            <person name="Bruggner R."/>
            <person name="Strausberg R."/>
        </authorList>
    </citation>
    <scope>NUCLEOTIDE SEQUENCE</scope>
    <source>
        <strain evidence="3">USDA</strain>
    </source>
</reference>
<reference evidence="3" key="1">
    <citation type="submission" date="2007-04" db="EMBL/GenBank/DDBJ databases">
        <title>Annotation of Pediculus humanus corporis strain USDA.</title>
        <authorList>
            <person name="Kirkness E."/>
            <person name="Hannick L."/>
            <person name="Hass B."/>
            <person name="Bruggner R."/>
            <person name="Lawson D."/>
            <person name="Bidwell S."/>
            <person name="Joardar V."/>
            <person name="Caler E."/>
            <person name="Walenz B."/>
            <person name="Inman J."/>
            <person name="Schobel S."/>
            <person name="Galinsky K."/>
            <person name="Amedeo P."/>
            <person name="Strausberg R."/>
        </authorList>
    </citation>
    <scope>NUCLEOTIDE SEQUENCE</scope>
    <source>
        <strain evidence="3">USDA</strain>
    </source>
</reference>
<evidence type="ECO:0000313" key="5">
    <source>
        <dbReference type="Proteomes" id="UP000009046"/>
    </source>
</evidence>
<dbReference type="HOGENOM" id="CLU_400792_0_0_1"/>
<reference evidence="4" key="3">
    <citation type="submission" date="2020-05" db="UniProtKB">
        <authorList>
            <consortium name="EnsemblMetazoa"/>
        </authorList>
    </citation>
    <scope>IDENTIFICATION</scope>
    <source>
        <strain evidence="4">USDA</strain>
    </source>
</reference>
<dbReference type="KEGG" id="phu:Phum_PHUM611540"/>
<keyword evidence="5" id="KW-1185">Reference proteome</keyword>
<dbReference type="EMBL" id="DS235883">
    <property type="protein sequence ID" value="EEB20313.1"/>
    <property type="molecule type" value="Genomic_DNA"/>
</dbReference>
<sequence length="687" mass="78472">MPPPSNCYNKNSTRPVEEEEDNNNKEDNNYKTDSSCGTNDSSSEDDKKEKKKFNYNGLSIVKSFLGPSFEDAFLRTFEFGKSLIQKNDDEIDTNNEVLVKKPKKYTRKKQQQLQQQLLHHQQQQQKGKLKIKEVKYKPTSNHNQINQNSQDSRESLLKANIKKLSDERLSKKHIVFTAKLNDDEQMFKPPNSSKVTNLSKIRSLDSDLKQVAPSPEKIKRQLEALIQINKNETKNFNRFFVSRTSKFNSQLTVMPTLCATKNQIQSKIPCPDIFKGKMVQATLSQAPEFITSALGPTLDVCCSGKLEENLQNLSKACPSPSPSKQGGVSAQNSAVRLETRIEELKKIIFELQEQEQILRKAIAEEENDRNSKRKQFEEEGKKMFEMKAYLEEFLVNKKKSSSSILPSDINLIFGNIKQRLAAEEEKLRKIKEQYEVYKKDIAEVKCRRDTLKRNKSLLDAWDVIASKICHTKLPSYSKIHSLERKSLKNDDVGDLHCCFPSGGGEFDRSKIVDRKKSHKGFRCGSIINLEWCNDGKSKENFKSNKTCYGDNHGQVIFPIQRDVICGLHKSFKPCCCKRNNVKGESLMCNSDDEIINKRSISKGGKTCKNISRSKSDTGLKKIGSSRITKVLWAVTRINVFQNNCKTYEIMDTTTTPPRSPPVKTEGIFVVKTSNKRKPYFNFNTGPF</sequence>
<dbReference type="GeneID" id="8239708"/>
<evidence type="ECO:0000313" key="4">
    <source>
        <dbReference type="EnsemblMetazoa" id="PHUM611540-PA"/>
    </source>
</evidence>
<protein>
    <submittedName>
        <fullName evidence="3 4">Myosin heavy chain, clone, putative</fullName>
    </submittedName>
</protein>
<dbReference type="Proteomes" id="UP000009046">
    <property type="component" value="Unassembled WGS sequence"/>
</dbReference>
<dbReference type="VEuPathDB" id="VectorBase:PHUM611540"/>
<name>E0W3V7_PEDHC</name>
<organism>
    <name type="scientific">Pediculus humanus subsp. corporis</name>
    <name type="common">Body louse</name>
    <dbReference type="NCBI Taxonomy" id="121224"/>
    <lineage>
        <taxon>Eukaryota</taxon>
        <taxon>Metazoa</taxon>
        <taxon>Ecdysozoa</taxon>
        <taxon>Arthropoda</taxon>
        <taxon>Hexapoda</taxon>
        <taxon>Insecta</taxon>
        <taxon>Pterygota</taxon>
        <taxon>Neoptera</taxon>
        <taxon>Paraneoptera</taxon>
        <taxon>Psocodea</taxon>
        <taxon>Troctomorpha</taxon>
        <taxon>Phthiraptera</taxon>
        <taxon>Anoplura</taxon>
        <taxon>Pediculidae</taxon>
        <taxon>Pediculus</taxon>
    </lineage>
</organism>
<dbReference type="EMBL" id="AAZO01007471">
    <property type="status" value="NOT_ANNOTATED_CDS"/>
    <property type="molecule type" value="Genomic_DNA"/>
</dbReference>
<dbReference type="InParanoid" id="E0W3V7"/>
<feature type="region of interest" description="Disordered" evidence="2">
    <location>
        <begin position="1"/>
        <end position="51"/>
    </location>
</feature>
<dbReference type="OrthoDB" id="8197907at2759"/>
<gene>
    <name evidence="4" type="primary">8239708</name>
    <name evidence="3" type="ORF">Phum_PHUM611540</name>
</gene>
<feature type="compositionally biased region" description="Polar residues" evidence="2">
    <location>
        <begin position="1"/>
        <end position="14"/>
    </location>
</feature>
<dbReference type="CTD" id="8239708"/>